<feature type="compositionally biased region" description="Basic and acidic residues" evidence="1">
    <location>
        <begin position="1"/>
        <end position="18"/>
    </location>
</feature>
<comment type="caution">
    <text evidence="2">The sequence shown here is derived from an EMBL/GenBank/DDBJ whole genome shotgun (WGS) entry which is preliminary data.</text>
</comment>
<evidence type="ECO:0000256" key="1">
    <source>
        <dbReference type="SAM" id="MobiDB-lite"/>
    </source>
</evidence>
<dbReference type="Pfam" id="PF13213">
    <property type="entry name" value="DUF4021"/>
    <property type="match status" value="1"/>
</dbReference>
<dbReference type="Proteomes" id="UP001203665">
    <property type="component" value="Unassembled WGS sequence"/>
</dbReference>
<protein>
    <submittedName>
        <fullName evidence="2">DUF4021 domain-containing protein</fullName>
    </submittedName>
</protein>
<dbReference type="InterPro" id="IPR025094">
    <property type="entry name" value="DUF4021"/>
</dbReference>
<evidence type="ECO:0000313" key="2">
    <source>
        <dbReference type="EMBL" id="MCM2677298.1"/>
    </source>
</evidence>
<sequence>MKDRKHDQHPDQKQKDPLSNEADSIGLDQDEQEMNGDYGMPETEFENEQHKNQN</sequence>
<name>A0ABT0XN09_9BACI</name>
<dbReference type="RefSeq" id="WP_251610941.1">
    <property type="nucleotide sequence ID" value="NZ_JAMQJY010000003.1"/>
</dbReference>
<dbReference type="EMBL" id="JAMQJY010000003">
    <property type="protein sequence ID" value="MCM2677298.1"/>
    <property type="molecule type" value="Genomic_DNA"/>
</dbReference>
<gene>
    <name evidence="2" type="ORF">NDM98_18890</name>
</gene>
<proteinExistence type="predicted"/>
<accession>A0ABT0XN09</accession>
<feature type="region of interest" description="Disordered" evidence="1">
    <location>
        <begin position="1"/>
        <end position="54"/>
    </location>
</feature>
<organism evidence="2 3">
    <name type="scientific">Alkalicoccobacillus plakortidis</name>
    <dbReference type="NCBI Taxonomy" id="444060"/>
    <lineage>
        <taxon>Bacteria</taxon>
        <taxon>Bacillati</taxon>
        <taxon>Bacillota</taxon>
        <taxon>Bacilli</taxon>
        <taxon>Bacillales</taxon>
        <taxon>Bacillaceae</taxon>
        <taxon>Alkalicoccobacillus</taxon>
    </lineage>
</organism>
<reference evidence="2" key="1">
    <citation type="submission" date="2022-06" db="EMBL/GenBank/DDBJ databases">
        <title>Alkalicoccobacillus porphyridii sp. nov., isolated from a marine red alga, Porphyridium purpureum and reclassification of Shouchella plakortidis and Shouchella gibsonii as Alkalicoccobacillus plakortidis comb. nov. and Alkalicoccobacillus gibsonii comb. nov.</title>
        <authorList>
            <person name="Kim K.H."/>
            <person name="Lee J.K."/>
            <person name="Han D.M."/>
            <person name="Baek J.H."/>
            <person name="Jeon C.O."/>
        </authorList>
    </citation>
    <scope>NUCLEOTIDE SEQUENCE</scope>
    <source>
        <strain evidence="2">DSM 19153</strain>
    </source>
</reference>
<keyword evidence="3" id="KW-1185">Reference proteome</keyword>
<evidence type="ECO:0000313" key="3">
    <source>
        <dbReference type="Proteomes" id="UP001203665"/>
    </source>
</evidence>